<comment type="caution">
    <text evidence="6">The sequence shown here is derived from an EMBL/GenBank/DDBJ whole genome shotgun (WGS) entry which is preliminary data.</text>
</comment>
<dbReference type="GO" id="GO:0022857">
    <property type="term" value="F:transmembrane transporter activity"/>
    <property type="evidence" value="ECO:0007669"/>
    <property type="project" value="TreeGrafter"/>
</dbReference>
<organism evidence="6 7">
    <name type="scientific">Elysia marginata</name>
    <dbReference type="NCBI Taxonomy" id="1093978"/>
    <lineage>
        <taxon>Eukaryota</taxon>
        <taxon>Metazoa</taxon>
        <taxon>Spiralia</taxon>
        <taxon>Lophotrochozoa</taxon>
        <taxon>Mollusca</taxon>
        <taxon>Gastropoda</taxon>
        <taxon>Heterobranchia</taxon>
        <taxon>Euthyneura</taxon>
        <taxon>Panpulmonata</taxon>
        <taxon>Sacoglossa</taxon>
        <taxon>Placobranchoidea</taxon>
        <taxon>Plakobranchidae</taxon>
        <taxon>Elysia</taxon>
    </lineage>
</organism>
<keyword evidence="2 5" id="KW-0812">Transmembrane</keyword>
<feature type="transmembrane region" description="Helical" evidence="5">
    <location>
        <begin position="97"/>
        <end position="116"/>
    </location>
</feature>
<feature type="transmembrane region" description="Helical" evidence="5">
    <location>
        <begin position="123"/>
        <end position="145"/>
    </location>
</feature>
<keyword evidence="7" id="KW-1185">Reference proteome</keyword>
<dbReference type="EMBL" id="BMAT01005807">
    <property type="protein sequence ID" value="GFS00029.1"/>
    <property type="molecule type" value="Genomic_DNA"/>
</dbReference>
<dbReference type="GO" id="GO:0016020">
    <property type="term" value="C:membrane"/>
    <property type="evidence" value="ECO:0007669"/>
    <property type="project" value="UniProtKB-SubCell"/>
</dbReference>
<feature type="transmembrane region" description="Helical" evidence="5">
    <location>
        <begin position="218"/>
        <end position="239"/>
    </location>
</feature>
<dbReference type="PANTHER" id="PTHR23507:SF1">
    <property type="entry name" value="FI18259P1-RELATED"/>
    <property type="match status" value="1"/>
</dbReference>
<dbReference type="Proteomes" id="UP000762676">
    <property type="component" value="Unassembled WGS sequence"/>
</dbReference>
<keyword evidence="4 5" id="KW-0472">Membrane</keyword>
<dbReference type="SUPFAM" id="SSF103473">
    <property type="entry name" value="MFS general substrate transporter"/>
    <property type="match status" value="1"/>
</dbReference>
<accession>A0AAV4HPA4</accession>
<evidence type="ECO:0000256" key="4">
    <source>
        <dbReference type="ARBA" id="ARBA00023136"/>
    </source>
</evidence>
<evidence type="ECO:0000256" key="1">
    <source>
        <dbReference type="ARBA" id="ARBA00004141"/>
    </source>
</evidence>
<reference evidence="6 7" key="1">
    <citation type="journal article" date="2021" name="Elife">
        <title>Chloroplast acquisition without the gene transfer in kleptoplastic sea slugs, Plakobranchus ocellatus.</title>
        <authorList>
            <person name="Maeda T."/>
            <person name="Takahashi S."/>
            <person name="Yoshida T."/>
            <person name="Shimamura S."/>
            <person name="Takaki Y."/>
            <person name="Nagai Y."/>
            <person name="Toyoda A."/>
            <person name="Suzuki Y."/>
            <person name="Arimoto A."/>
            <person name="Ishii H."/>
            <person name="Satoh N."/>
            <person name="Nishiyama T."/>
            <person name="Hasebe M."/>
            <person name="Maruyama T."/>
            <person name="Minagawa J."/>
            <person name="Obokata J."/>
            <person name="Shigenobu S."/>
        </authorList>
    </citation>
    <scope>NUCLEOTIDE SEQUENCE [LARGE SCALE GENOMIC DNA]</scope>
</reference>
<comment type="subcellular location">
    <subcellularLocation>
        <location evidence="1">Membrane</location>
        <topology evidence="1">Multi-pass membrane protein</topology>
    </subcellularLocation>
</comment>
<protein>
    <submittedName>
        <fullName evidence="6">Proton-coupled folate transporter-like</fullName>
    </submittedName>
</protein>
<feature type="transmembrane region" description="Helical" evidence="5">
    <location>
        <begin position="402"/>
        <end position="422"/>
    </location>
</feature>
<proteinExistence type="predicted"/>
<keyword evidence="3 5" id="KW-1133">Transmembrane helix</keyword>
<feature type="transmembrane region" description="Helical" evidence="5">
    <location>
        <begin position="344"/>
        <end position="363"/>
    </location>
</feature>
<name>A0AAV4HPA4_9GAST</name>
<feature type="transmembrane region" description="Helical" evidence="5">
    <location>
        <begin position="434"/>
        <end position="457"/>
    </location>
</feature>
<evidence type="ECO:0000313" key="6">
    <source>
        <dbReference type="EMBL" id="GFS00029.1"/>
    </source>
</evidence>
<evidence type="ECO:0000256" key="3">
    <source>
        <dbReference type="ARBA" id="ARBA00022989"/>
    </source>
</evidence>
<dbReference type="Gene3D" id="1.20.1250.20">
    <property type="entry name" value="MFS general substrate transporter like domains"/>
    <property type="match status" value="1"/>
</dbReference>
<feature type="transmembrane region" description="Helical" evidence="5">
    <location>
        <begin position="28"/>
        <end position="47"/>
    </location>
</feature>
<evidence type="ECO:0000313" key="7">
    <source>
        <dbReference type="Proteomes" id="UP000762676"/>
    </source>
</evidence>
<dbReference type="InterPro" id="IPR036259">
    <property type="entry name" value="MFS_trans_sf"/>
</dbReference>
<evidence type="ECO:0000256" key="5">
    <source>
        <dbReference type="SAM" id="Phobius"/>
    </source>
</evidence>
<dbReference type="PANTHER" id="PTHR23507">
    <property type="entry name" value="ZGC:174356"/>
    <property type="match status" value="1"/>
</dbReference>
<evidence type="ECO:0000256" key="2">
    <source>
        <dbReference type="ARBA" id="ARBA00022692"/>
    </source>
</evidence>
<sequence length="483" mass="53795">MSDIETTRLMPGNGRGQGRRISVLRTQIVTVLVHIFMTSVSTTYWIVLTQYLVDRLAREAGYDNVSSVDHCSSNASDLNTKHANEVQEKVADLETNFSYLQTIPAFFACFLVGSYSDYIGRRVLLLLPIFTQFLLLTLISFIIRFNLNVNLLYAGFALDGIVGSWPAIYIMEFAITADINTAKDSRTTWMYVVLCSGSIMLSGVTLVTSYLIQTLGFFYASLLLTSMGLLNLVIPLLFLQETLVCKPTDRNWNPAFHCHRLFGLYVSKDSRRRRATRVVCLIILVFAVANEMNLVTLDALYQLHEPFCWNALSIGEYTSIRYGVSNIGGALWLTVLRRFLPVEVLAMVGVAFQTSAFAFEAFVTKSWQFYIVPGLLVPNSCVVPVARAMLSLLVTSDQQGAVFSSIGVMETLCSLFTGAAYNQLYRATVSTMPGAIYLLMSSCAAVSFMFFIIYFVIREKPEVQDPSVTNHGGHDQSPLALNT</sequence>
<feature type="transmembrane region" description="Helical" evidence="5">
    <location>
        <begin position="278"/>
        <end position="300"/>
    </location>
</feature>
<gene>
    <name evidence="6" type="ORF">ElyMa_002806200</name>
</gene>
<feature type="transmembrane region" description="Helical" evidence="5">
    <location>
        <begin position="369"/>
        <end position="390"/>
    </location>
</feature>
<feature type="transmembrane region" description="Helical" evidence="5">
    <location>
        <begin position="151"/>
        <end position="177"/>
    </location>
</feature>
<dbReference type="AlphaFoldDB" id="A0AAV4HPA4"/>
<feature type="transmembrane region" description="Helical" evidence="5">
    <location>
        <begin position="189"/>
        <end position="212"/>
    </location>
</feature>